<sequence length="157" mass="18583">MGYKKLDEVMELLNDELDGFNKALEKLEKLTENVDNIKISPDTSKIEHMLKEHLNSERTKSERIQRSLQNLGQQISKARMVPKVQLWLQYGIWAIFLVIIGYLAFQVARIDRIRERSYSAGRQEVISDLKGYFDHYPEHYQTYKNWAKEKDSLPNHK</sequence>
<proteinExistence type="predicted"/>
<dbReference type="Pfam" id="PF20503">
    <property type="entry name" value="DUF6730"/>
    <property type="match status" value="1"/>
</dbReference>
<dbReference type="OrthoDB" id="1449890at2"/>
<organism evidence="3 4">
    <name type="scientific">Arenibacter troitsensis</name>
    <dbReference type="NCBI Taxonomy" id="188872"/>
    <lineage>
        <taxon>Bacteria</taxon>
        <taxon>Pseudomonadati</taxon>
        <taxon>Bacteroidota</taxon>
        <taxon>Flavobacteriia</taxon>
        <taxon>Flavobacteriales</taxon>
        <taxon>Flavobacteriaceae</taxon>
        <taxon>Arenibacter</taxon>
    </lineage>
</organism>
<accession>A0A1X7IXF6</accession>
<feature type="transmembrane region" description="Helical" evidence="2">
    <location>
        <begin position="87"/>
        <end position="108"/>
    </location>
</feature>
<reference evidence="4" key="1">
    <citation type="submission" date="2017-04" db="EMBL/GenBank/DDBJ databases">
        <authorList>
            <person name="Varghese N."/>
            <person name="Submissions S."/>
        </authorList>
    </citation>
    <scope>NUCLEOTIDE SEQUENCE [LARGE SCALE GENOMIC DNA]</scope>
    <source>
        <strain evidence="4">DSM 19835</strain>
    </source>
</reference>
<dbReference type="EMBL" id="FXAO01000002">
    <property type="protein sequence ID" value="SMG19597.1"/>
    <property type="molecule type" value="Genomic_DNA"/>
</dbReference>
<keyword evidence="2" id="KW-0472">Membrane</keyword>
<evidence type="ECO:0000256" key="1">
    <source>
        <dbReference type="SAM" id="Coils"/>
    </source>
</evidence>
<evidence type="ECO:0000256" key="2">
    <source>
        <dbReference type="SAM" id="Phobius"/>
    </source>
</evidence>
<name>A0A1X7IXF6_9FLAO</name>
<dbReference type="InterPro" id="IPR046617">
    <property type="entry name" value="DUF6730"/>
</dbReference>
<protein>
    <submittedName>
        <fullName evidence="3">Uncharacterized protein</fullName>
    </submittedName>
</protein>
<evidence type="ECO:0000313" key="3">
    <source>
        <dbReference type="EMBL" id="SMG19597.1"/>
    </source>
</evidence>
<dbReference type="Proteomes" id="UP000193420">
    <property type="component" value="Unassembled WGS sequence"/>
</dbReference>
<dbReference type="STRING" id="188872.SAMN03080602_01245"/>
<evidence type="ECO:0000313" key="4">
    <source>
        <dbReference type="Proteomes" id="UP000193420"/>
    </source>
</evidence>
<keyword evidence="2" id="KW-1133">Transmembrane helix</keyword>
<dbReference type="RefSeq" id="WP_085497200.1">
    <property type="nucleotide sequence ID" value="NZ_FXAO01000002.1"/>
</dbReference>
<dbReference type="AlphaFoldDB" id="A0A1X7IXF6"/>
<gene>
    <name evidence="3" type="ORF">SAMN03080602_01245</name>
</gene>
<keyword evidence="2" id="KW-0812">Transmembrane</keyword>
<feature type="coiled-coil region" evidence="1">
    <location>
        <begin position="3"/>
        <end position="40"/>
    </location>
</feature>
<keyword evidence="1" id="KW-0175">Coiled coil</keyword>
<keyword evidence="4" id="KW-1185">Reference proteome</keyword>